<comment type="caution">
    <text evidence="1">The sequence shown here is derived from an EMBL/GenBank/DDBJ whole genome shotgun (WGS) entry which is preliminary data.</text>
</comment>
<protein>
    <submittedName>
        <fullName evidence="1">Restriction of telomere capping protein 5</fullName>
    </submittedName>
</protein>
<organism evidence="1 2">
    <name type="scientific">Neophaeococcomyces mojaviensis</name>
    <dbReference type="NCBI Taxonomy" id="3383035"/>
    <lineage>
        <taxon>Eukaryota</taxon>
        <taxon>Fungi</taxon>
        <taxon>Dikarya</taxon>
        <taxon>Ascomycota</taxon>
        <taxon>Pezizomycotina</taxon>
        <taxon>Eurotiomycetes</taxon>
        <taxon>Chaetothyriomycetidae</taxon>
        <taxon>Chaetothyriales</taxon>
        <taxon>Chaetothyriales incertae sedis</taxon>
        <taxon>Neophaeococcomyces</taxon>
    </lineage>
</organism>
<reference evidence="1" key="1">
    <citation type="submission" date="2022-10" db="EMBL/GenBank/DDBJ databases">
        <title>Culturing micro-colonial fungi from biological soil crusts in the Mojave desert and describing Neophaeococcomyces mojavensis, and introducing the new genera and species Taxawa tesnikishii.</title>
        <authorList>
            <person name="Kurbessoian T."/>
            <person name="Stajich J.E."/>
        </authorList>
    </citation>
    <scope>NUCLEOTIDE SEQUENCE</scope>
    <source>
        <strain evidence="1">JES_112</strain>
    </source>
</reference>
<accession>A0ACC3AGZ9</accession>
<sequence length="625" mass="69408">MGQSESKPEKRQVPIEQLSHELALRFATKCYSPLEIAHFKDNFKTLADHQDDIEYWKEETLCRFLALPDQVRAGSVLYAMTTYLGAFPFPSLAPCIVTREAMLKVVTLLTNRYKKVLKRGDQDKNKLLFRSLAIFDRRVSTTLSPTSEEKMQNIIQQQQESAPDNTLKLETSHNTALGFAVDQPLNDEEDEDDDDLALAALDALDAIEVFKEDHKKDRKIHHAHVPVYNLERLLMLLLLFAPLTPQDNIAAACGLSDGNHVTRLEEAAKSILLAFDPENDCISYTNFMKTMTVLTPYLFRPFNPLFEHFLFSKQLDLNKHQGDVARHEESLVRQSPLYDVQDKLGTILNDTLLAQLGSSIEIAPTSSPASSSFFHSGTRLNQLYSTASQGTSLSSFSRQVISWRSASMLILKGTDSNSGSTFVLGAFLPEHWREAGSSSHDLETDPSNAVLFQLQPRHAIFRANPYNKTTAISHFSTKTGIALGCVIPASSRVNAQSQMPILGPVSMLINNDISIATFQHDGDAGTGAFLTDPLLEESQSKKIDSGQRKKIEIDIDGLEVWGVSFPEEGEEDEISKQKRRLAWEEAEAARRRGVNFGGDKDGARYLLEMAGIVGSDAGNRSGGSV</sequence>
<evidence type="ECO:0000313" key="2">
    <source>
        <dbReference type="Proteomes" id="UP001172386"/>
    </source>
</evidence>
<dbReference type="EMBL" id="JAPDRQ010000016">
    <property type="protein sequence ID" value="KAJ9662339.1"/>
    <property type="molecule type" value="Genomic_DNA"/>
</dbReference>
<evidence type="ECO:0000313" key="1">
    <source>
        <dbReference type="EMBL" id="KAJ9662339.1"/>
    </source>
</evidence>
<dbReference type="Proteomes" id="UP001172386">
    <property type="component" value="Unassembled WGS sequence"/>
</dbReference>
<gene>
    <name evidence="1" type="primary">RTC5</name>
    <name evidence="1" type="ORF">H2198_001473</name>
</gene>
<keyword evidence="2" id="KW-1185">Reference proteome</keyword>
<proteinExistence type="predicted"/>
<name>A0ACC3AGZ9_9EURO</name>